<dbReference type="RefSeq" id="WP_108824406.1">
    <property type="nucleotide sequence ID" value="NZ_CP023004.1"/>
</dbReference>
<comment type="subcellular location">
    <subcellularLocation>
        <location evidence="1">Cell outer membrane</location>
    </subcellularLocation>
</comment>
<dbReference type="InterPro" id="IPR051906">
    <property type="entry name" value="TolC-like"/>
</dbReference>
<evidence type="ECO:0000256" key="2">
    <source>
        <dbReference type="ARBA" id="ARBA00007613"/>
    </source>
</evidence>
<dbReference type="SUPFAM" id="SSF56954">
    <property type="entry name" value="Outer membrane efflux proteins (OEP)"/>
    <property type="match status" value="1"/>
</dbReference>
<keyword evidence="10" id="KW-1185">Reference proteome</keyword>
<evidence type="ECO:0000313" key="10">
    <source>
        <dbReference type="Proteomes" id="UP000244896"/>
    </source>
</evidence>
<evidence type="ECO:0000256" key="3">
    <source>
        <dbReference type="ARBA" id="ARBA00022448"/>
    </source>
</evidence>
<dbReference type="OrthoDB" id="193600at2"/>
<evidence type="ECO:0000256" key="1">
    <source>
        <dbReference type="ARBA" id="ARBA00004442"/>
    </source>
</evidence>
<keyword evidence="8" id="KW-0175">Coiled coil</keyword>
<protein>
    <recommendedName>
        <fullName evidence="11">Transporter</fullName>
    </recommendedName>
</protein>
<dbReference type="AlphaFoldDB" id="A0A2U8E157"/>
<dbReference type="GO" id="GO:0015562">
    <property type="term" value="F:efflux transmembrane transporter activity"/>
    <property type="evidence" value="ECO:0007669"/>
    <property type="project" value="InterPro"/>
</dbReference>
<dbReference type="GO" id="GO:1990281">
    <property type="term" value="C:efflux pump complex"/>
    <property type="evidence" value="ECO:0007669"/>
    <property type="project" value="TreeGrafter"/>
</dbReference>
<dbReference type="GO" id="GO:0009279">
    <property type="term" value="C:cell outer membrane"/>
    <property type="evidence" value="ECO:0007669"/>
    <property type="project" value="UniProtKB-SubCell"/>
</dbReference>
<dbReference type="Pfam" id="PF02321">
    <property type="entry name" value="OEP"/>
    <property type="match status" value="2"/>
</dbReference>
<dbReference type="GO" id="GO:0015288">
    <property type="term" value="F:porin activity"/>
    <property type="evidence" value="ECO:0007669"/>
    <property type="project" value="TreeGrafter"/>
</dbReference>
<keyword evidence="5" id="KW-0812">Transmembrane</keyword>
<dbReference type="PANTHER" id="PTHR30026:SF20">
    <property type="entry name" value="OUTER MEMBRANE PROTEIN TOLC"/>
    <property type="match status" value="1"/>
</dbReference>
<evidence type="ECO:0000313" key="9">
    <source>
        <dbReference type="EMBL" id="AWI08598.1"/>
    </source>
</evidence>
<evidence type="ECO:0008006" key="11">
    <source>
        <dbReference type="Google" id="ProtNLM"/>
    </source>
</evidence>
<keyword evidence="6" id="KW-0472">Membrane</keyword>
<evidence type="ECO:0000256" key="7">
    <source>
        <dbReference type="ARBA" id="ARBA00023237"/>
    </source>
</evidence>
<keyword evidence="3" id="KW-0813">Transport</keyword>
<keyword evidence="4" id="KW-1134">Transmembrane beta strand</keyword>
<dbReference type="PANTHER" id="PTHR30026">
    <property type="entry name" value="OUTER MEMBRANE PROTEIN TOLC"/>
    <property type="match status" value="1"/>
</dbReference>
<comment type="similarity">
    <text evidence="2">Belongs to the outer membrane factor (OMF) (TC 1.B.17) family.</text>
</comment>
<proteinExistence type="inferred from homology"/>
<dbReference type="Proteomes" id="UP000244896">
    <property type="component" value="Chromosome"/>
</dbReference>
<sequence length="473" mass="53068">MAFFNAHINRWPVLKAFLWMIVLGCGIVFGAQEDAPASETGVARLQAELPERKLPVLEEMLRKGLVNGPDIIMKEWLAAVAREEVTVGRAPMLPNVSAWARPGVIYEQHRESGSKDRTVTSILFNVGFYQPLYHWGALEKNYQIAQIRKAIADRNVAETRRVLAVDLRRRYFDFVLVANDLRLARLKLERVQKDREYVRQSIDDGSLAPAEIDGANREVDLQLPEVARLENEYAALRATLVQITGMTATQIDRLPVEIPPLADIGEALAAMSGSVSAPPSARAEEMADAARIEKLNYEIAKKRLYPKIGVELSVNQDDRRDAGDTFGQKSLVTSWNALLAVNWSLFDGFASQATRRASLNRLRAYETSRAQIEQQEDAERRAETARLMIAWQRLQNSERDLDRTRGHLDLTEQDFASGMRSQRDVDDARTSFNHATHGIHAARAQFYTTLASYLSNRGQDPVARDRGNAGAGD</sequence>
<dbReference type="KEGG" id="elut:CKA38_04405"/>
<reference evidence="9 10" key="1">
    <citation type="journal article" date="2018" name="Syst. Appl. Microbiol.">
        <title>Ereboglobus luteus gen. nov. sp. nov. from cockroach guts, and new insights into the oxygen relationship of the genera Opitutus and Didymococcus (Verrucomicrobia: Opitutaceae).</title>
        <authorList>
            <person name="Tegtmeier D."/>
            <person name="Belitz A."/>
            <person name="Radek R."/>
            <person name="Heimerl T."/>
            <person name="Brune A."/>
        </authorList>
    </citation>
    <scope>NUCLEOTIDE SEQUENCE [LARGE SCALE GENOMIC DNA]</scope>
    <source>
        <strain evidence="9 10">Ho45</strain>
    </source>
</reference>
<dbReference type="Gene3D" id="1.20.1600.10">
    <property type="entry name" value="Outer membrane efflux proteins (OEP)"/>
    <property type="match status" value="1"/>
</dbReference>
<evidence type="ECO:0000256" key="8">
    <source>
        <dbReference type="SAM" id="Coils"/>
    </source>
</evidence>
<accession>A0A2U8E157</accession>
<feature type="coiled-coil region" evidence="8">
    <location>
        <begin position="365"/>
        <end position="414"/>
    </location>
</feature>
<evidence type="ECO:0000256" key="5">
    <source>
        <dbReference type="ARBA" id="ARBA00022692"/>
    </source>
</evidence>
<keyword evidence="7" id="KW-0998">Cell outer membrane</keyword>
<gene>
    <name evidence="9" type="ORF">CKA38_04405</name>
</gene>
<organism evidence="9 10">
    <name type="scientific">Ereboglobus luteus</name>
    <dbReference type="NCBI Taxonomy" id="1796921"/>
    <lineage>
        <taxon>Bacteria</taxon>
        <taxon>Pseudomonadati</taxon>
        <taxon>Verrucomicrobiota</taxon>
        <taxon>Opitutia</taxon>
        <taxon>Opitutales</taxon>
        <taxon>Opitutaceae</taxon>
        <taxon>Ereboglobus</taxon>
    </lineage>
</organism>
<evidence type="ECO:0000256" key="6">
    <source>
        <dbReference type="ARBA" id="ARBA00023136"/>
    </source>
</evidence>
<evidence type="ECO:0000256" key="4">
    <source>
        <dbReference type="ARBA" id="ARBA00022452"/>
    </source>
</evidence>
<dbReference type="EMBL" id="CP023004">
    <property type="protein sequence ID" value="AWI08598.1"/>
    <property type="molecule type" value="Genomic_DNA"/>
</dbReference>
<name>A0A2U8E157_9BACT</name>
<dbReference type="InterPro" id="IPR003423">
    <property type="entry name" value="OMP_efflux"/>
</dbReference>